<organism evidence="2 3">
    <name type="scientific">Legionella sainthelensi</name>
    <dbReference type="NCBI Taxonomy" id="28087"/>
    <lineage>
        <taxon>Bacteria</taxon>
        <taxon>Pseudomonadati</taxon>
        <taxon>Pseudomonadota</taxon>
        <taxon>Gammaproteobacteria</taxon>
        <taxon>Legionellales</taxon>
        <taxon>Legionellaceae</taxon>
        <taxon>Legionella</taxon>
    </lineage>
</organism>
<dbReference type="GO" id="GO:0006313">
    <property type="term" value="P:DNA transposition"/>
    <property type="evidence" value="ECO:0007669"/>
    <property type="project" value="InterPro"/>
</dbReference>
<dbReference type="PANTHER" id="PTHR33055">
    <property type="entry name" value="TRANSPOSASE FOR INSERTION SEQUENCE ELEMENT IS1111A"/>
    <property type="match status" value="1"/>
</dbReference>
<protein>
    <submittedName>
        <fullName evidence="2">Transposase</fullName>
    </submittedName>
</protein>
<comment type="caution">
    <text evidence="2">The sequence shown here is derived from an EMBL/GenBank/DDBJ whole genome shotgun (WGS) entry which is preliminary data.</text>
</comment>
<dbReference type="OrthoDB" id="5289737at2"/>
<dbReference type="Pfam" id="PF02371">
    <property type="entry name" value="Transposase_20"/>
    <property type="match status" value="1"/>
</dbReference>
<dbReference type="NCBIfam" id="NF033542">
    <property type="entry name" value="transpos_IS110"/>
    <property type="match status" value="1"/>
</dbReference>
<dbReference type="GO" id="GO:0004803">
    <property type="term" value="F:transposase activity"/>
    <property type="evidence" value="ECO:0007669"/>
    <property type="project" value="InterPro"/>
</dbReference>
<dbReference type="Proteomes" id="UP000054621">
    <property type="component" value="Unassembled WGS sequence"/>
</dbReference>
<evidence type="ECO:0000313" key="3">
    <source>
        <dbReference type="Proteomes" id="UP000054621"/>
    </source>
</evidence>
<evidence type="ECO:0000259" key="1">
    <source>
        <dbReference type="Pfam" id="PF02371"/>
    </source>
</evidence>
<proteinExistence type="predicted"/>
<name>A0A0W0YG80_9GAMM</name>
<dbReference type="PANTHER" id="PTHR33055:SF3">
    <property type="entry name" value="PUTATIVE TRANSPOSASE FOR IS117-RELATED"/>
    <property type="match status" value="1"/>
</dbReference>
<sequence length="155" mass="17090">MYSEQVDYYEKKIHNHAATDPRCEAVQEIEGVGPITASAIVATIGDANAFKNGREVSAWLGLIPKQHSSGNKIVLGSITKRGDRYIRKLLVHGARSVVNTCDNKTDRKSQWVTNKKQRCGYKKATVALANRNAWALLATGECYRKAAPTTEAQMV</sequence>
<evidence type="ECO:0000313" key="2">
    <source>
        <dbReference type="EMBL" id="KTD55523.1"/>
    </source>
</evidence>
<reference evidence="2 3" key="1">
    <citation type="submission" date="2015-11" db="EMBL/GenBank/DDBJ databases">
        <title>Genomic analysis of 38 Legionella species identifies large and diverse effector repertoires.</title>
        <authorList>
            <person name="Burstein D."/>
            <person name="Amaro F."/>
            <person name="Zusman T."/>
            <person name="Lifshitz Z."/>
            <person name="Cohen O."/>
            <person name="Gilbert J.A."/>
            <person name="Pupko T."/>
            <person name="Shuman H.A."/>
            <person name="Segal G."/>
        </authorList>
    </citation>
    <scope>NUCLEOTIDE SEQUENCE [LARGE SCALE GENOMIC DNA]</scope>
    <source>
        <strain evidence="2 3">Mt.St.Helens-4</strain>
    </source>
</reference>
<gene>
    <name evidence="2" type="ORF">Lsai_2382</name>
</gene>
<dbReference type="EMBL" id="LNYV01000035">
    <property type="protein sequence ID" value="KTD55523.1"/>
    <property type="molecule type" value="Genomic_DNA"/>
</dbReference>
<accession>A0A0W0YG80</accession>
<dbReference type="PATRIC" id="fig|28087.4.peg.2563"/>
<feature type="domain" description="Transposase IS116/IS110/IS902 C-terminal" evidence="1">
    <location>
        <begin position="23"/>
        <end position="105"/>
    </location>
</feature>
<dbReference type="RefSeq" id="WP_058390708.1">
    <property type="nucleotide sequence ID" value="NZ_CAAAJE010000026.1"/>
</dbReference>
<dbReference type="InterPro" id="IPR003346">
    <property type="entry name" value="Transposase_20"/>
</dbReference>
<dbReference type="AlphaFoldDB" id="A0A0W0YG80"/>
<dbReference type="GO" id="GO:0003677">
    <property type="term" value="F:DNA binding"/>
    <property type="evidence" value="ECO:0007669"/>
    <property type="project" value="InterPro"/>
</dbReference>
<dbReference type="InterPro" id="IPR047650">
    <property type="entry name" value="Transpos_IS110"/>
</dbReference>